<comment type="caution">
    <text evidence="7">The sequence shown here is derived from an EMBL/GenBank/DDBJ whole genome shotgun (WGS) entry which is preliminary data.</text>
</comment>
<dbReference type="PANTHER" id="PTHR30250">
    <property type="entry name" value="PST FAMILY PREDICTED COLANIC ACID TRANSPORTER"/>
    <property type="match status" value="1"/>
</dbReference>
<dbReference type="InterPro" id="IPR050833">
    <property type="entry name" value="Poly_Biosynth_Transport"/>
</dbReference>
<evidence type="ECO:0000313" key="7">
    <source>
        <dbReference type="EMBL" id="NMG46006.1"/>
    </source>
</evidence>
<keyword evidence="2" id="KW-1003">Cell membrane</keyword>
<feature type="transmembrane region" description="Helical" evidence="6">
    <location>
        <begin position="42"/>
        <end position="70"/>
    </location>
</feature>
<name>A0ABX1Q2R6_9RHOO</name>
<feature type="transmembrane region" description="Helical" evidence="6">
    <location>
        <begin position="130"/>
        <end position="148"/>
    </location>
</feature>
<keyword evidence="8" id="KW-1185">Reference proteome</keyword>
<keyword evidence="4 6" id="KW-1133">Transmembrane helix</keyword>
<dbReference type="RefSeq" id="WP_169257838.1">
    <property type="nucleotide sequence ID" value="NZ_WTVN01000044.1"/>
</dbReference>
<feature type="transmembrane region" description="Helical" evidence="6">
    <location>
        <begin position="402"/>
        <end position="419"/>
    </location>
</feature>
<feature type="transmembrane region" description="Helical" evidence="6">
    <location>
        <begin position="266"/>
        <end position="286"/>
    </location>
</feature>
<keyword evidence="5 6" id="KW-0472">Membrane</keyword>
<keyword evidence="3 6" id="KW-0812">Transmembrane</keyword>
<feature type="transmembrane region" description="Helical" evidence="6">
    <location>
        <begin position="225"/>
        <end position="246"/>
    </location>
</feature>
<comment type="subcellular location">
    <subcellularLocation>
        <location evidence="1">Cell membrane</location>
        <topology evidence="1">Multi-pass membrane protein</topology>
    </subcellularLocation>
</comment>
<dbReference type="InterPro" id="IPR044550">
    <property type="entry name" value="WzxE"/>
</dbReference>
<proteinExistence type="predicted"/>
<feature type="transmembrane region" description="Helical" evidence="6">
    <location>
        <begin position="91"/>
        <end position="110"/>
    </location>
</feature>
<gene>
    <name evidence="7" type="ORF">GPA22_20005</name>
</gene>
<evidence type="ECO:0000313" key="8">
    <source>
        <dbReference type="Proteomes" id="UP000623795"/>
    </source>
</evidence>
<dbReference type="PANTHER" id="PTHR30250:SF11">
    <property type="entry name" value="O-ANTIGEN TRANSPORTER-RELATED"/>
    <property type="match status" value="1"/>
</dbReference>
<feature type="transmembrane region" description="Helical" evidence="6">
    <location>
        <begin position="348"/>
        <end position="367"/>
    </location>
</feature>
<dbReference type="CDD" id="cd13125">
    <property type="entry name" value="MATE_like_10"/>
    <property type="match status" value="1"/>
</dbReference>
<evidence type="ECO:0000256" key="3">
    <source>
        <dbReference type="ARBA" id="ARBA00022692"/>
    </source>
</evidence>
<dbReference type="EMBL" id="WTVN01000044">
    <property type="protein sequence ID" value="NMG46006.1"/>
    <property type="molecule type" value="Genomic_DNA"/>
</dbReference>
<evidence type="ECO:0000256" key="4">
    <source>
        <dbReference type="ARBA" id="ARBA00022989"/>
    </source>
</evidence>
<feature type="transmembrane region" description="Helical" evidence="6">
    <location>
        <begin position="455"/>
        <end position="477"/>
    </location>
</feature>
<dbReference type="Pfam" id="PF13440">
    <property type="entry name" value="Polysacc_synt_3"/>
    <property type="match status" value="1"/>
</dbReference>
<evidence type="ECO:0000256" key="5">
    <source>
        <dbReference type="ARBA" id="ARBA00023136"/>
    </source>
</evidence>
<feature type="transmembrane region" description="Helical" evidence="6">
    <location>
        <begin position="431"/>
        <end position="449"/>
    </location>
</feature>
<feature type="transmembrane region" description="Helical" evidence="6">
    <location>
        <begin position="185"/>
        <end position="204"/>
    </location>
</feature>
<reference evidence="7 8" key="1">
    <citation type="submission" date="2019-12" db="EMBL/GenBank/DDBJ databases">
        <title>Comparative genomics gives insights into the taxonomy of the Azoarcus-Aromatoleum group and reveals separate origins of nif in the plant-associated Azoarcus and non-plant-associated Aromatoleum sub-groups.</title>
        <authorList>
            <person name="Lafos M."/>
            <person name="Maluk M."/>
            <person name="Batista M."/>
            <person name="Junghare M."/>
            <person name="Carmona M."/>
            <person name="Faoro H."/>
            <person name="Cruz L.M."/>
            <person name="Battistoni F."/>
            <person name="De Souza E."/>
            <person name="Pedrosa F."/>
            <person name="Chen W.-M."/>
            <person name="Poole P.S."/>
            <person name="Dixon R.A."/>
            <person name="James E.K."/>
        </authorList>
    </citation>
    <scope>NUCLEOTIDE SEQUENCE [LARGE SCALE GENOMIC DNA]</scope>
    <source>
        <strain evidence="7 8">Td21</strain>
    </source>
</reference>
<sequence length="504" mass="53623">MSERNSHREILRSSSIIGGASVINILLGLVRTKLAAVLLGPAGVGMIGLLQSVMTTASTASALGFGTVGTRQIAEAAGKEDQAAVAAARRALFWGTTGLAVIGGAAFWLLRDILAVWVLQAPELGAKIGWLAVGVTLSVAAGSQTALLNGLRRIGDLARISVASAVLSTLLSVGALLWLEEVAVLLFVLAAPISSFILGHWFVSRLGGVRAPATPLAQLGQQWRTMGRLGTVFMISGLVVTVGQLAVRTLVQRELGVELLGQFQAAWAIGMTYIGFVLTAMGTDYYPRLTAVIHDRETANRLANEQTEVALLLAGPIFLVMLGLAPWLIDLLYSRAFDDAVIILRWQVLGDVLKVASWPLGFIILAAGDGRTFMLSESAAIGAFVFFTWIGLPVIGVQATGVAFLVMYAVYLPLVYWLGRQRTGFAWERRVLWQFVALLIAAGAVFGSAEISPPVGGVLGVLLSLAFFVYCIVRLGAITNLGGPLRKISAVVESLMMVIRFLRK</sequence>
<evidence type="ECO:0000256" key="1">
    <source>
        <dbReference type="ARBA" id="ARBA00004651"/>
    </source>
</evidence>
<feature type="transmembrane region" description="Helical" evidence="6">
    <location>
        <begin position="307"/>
        <end position="328"/>
    </location>
</feature>
<accession>A0ABX1Q2R6</accession>
<evidence type="ECO:0000256" key="6">
    <source>
        <dbReference type="SAM" id="Phobius"/>
    </source>
</evidence>
<evidence type="ECO:0000256" key="2">
    <source>
        <dbReference type="ARBA" id="ARBA00022475"/>
    </source>
</evidence>
<organism evidence="7 8">
    <name type="scientific">Aromatoleum toluvorans</name>
    <dbReference type="NCBI Taxonomy" id="92002"/>
    <lineage>
        <taxon>Bacteria</taxon>
        <taxon>Pseudomonadati</taxon>
        <taxon>Pseudomonadota</taxon>
        <taxon>Betaproteobacteria</taxon>
        <taxon>Rhodocyclales</taxon>
        <taxon>Rhodocyclaceae</taxon>
        <taxon>Aromatoleum</taxon>
    </lineage>
</organism>
<protein>
    <submittedName>
        <fullName evidence="7">Oligosaccharide flippase family protein</fullName>
    </submittedName>
</protein>
<feature type="transmembrane region" description="Helical" evidence="6">
    <location>
        <begin position="379"/>
        <end position="396"/>
    </location>
</feature>
<dbReference type="Proteomes" id="UP000623795">
    <property type="component" value="Unassembled WGS sequence"/>
</dbReference>
<feature type="transmembrane region" description="Helical" evidence="6">
    <location>
        <begin position="160"/>
        <end position="179"/>
    </location>
</feature>
<feature type="transmembrane region" description="Helical" evidence="6">
    <location>
        <begin position="12"/>
        <end position="30"/>
    </location>
</feature>